<dbReference type="PROSITE" id="PS50850">
    <property type="entry name" value="MFS"/>
    <property type="match status" value="1"/>
</dbReference>
<feature type="transmembrane region" description="Helical" evidence="8">
    <location>
        <begin position="345"/>
        <end position="364"/>
    </location>
</feature>
<dbReference type="Pfam" id="PF07690">
    <property type="entry name" value="MFS_1"/>
    <property type="match status" value="1"/>
</dbReference>
<dbReference type="EMBL" id="FNCN01000005">
    <property type="protein sequence ID" value="SDG55089.1"/>
    <property type="molecule type" value="Genomic_DNA"/>
</dbReference>
<evidence type="ECO:0000313" key="10">
    <source>
        <dbReference type="EMBL" id="SDG55089.1"/>
    </source>
</evidence>
<gene>
    <name evidence="10" type="ORF">SAMN05421505_105128</name>
</gene>
<dbReference type="PANTHER" id="PTHR42718">
    <property type="entry name" value="MAJOR FACILITATOR SUPERFAMILY MULTIDRUG TRANSPORTER MFSC"/>
    <property type="match status" value="1"/>
</dbReference>
<dbReference type="Gene3D" id="1.20.1250.20">
    <property type="entry name" value="MFS general substrate transporter like domains"/>
    <property type="match status" value="1"/>
</dbReference>
<comment type="subcellular location">
    <subcellularLocation>
        <location evidence="1">Cell membrane</location>
        <topology evidence="1">Multi-pass membrane protein</topology>
    </subcellularLocation>
</comment>
<evidence type="ECO:0000256" key="2">
    <source>
        <dbReference type="ARBA" id="ARBA00022448"/>
    </source>
</evidence>
<feature type="transmembrane region" description="Helical" evidence="8">
    <location>
        <begin position="63"/>
        <end position="81"/>
    </location>
</feature>
<feature type="transmembrane region" description="Helical" evidence="8">
    <location>
        <begin position="93"/>
        <end position="112"/>
    </location>
</feature>
<dbReference type="Gene3D" id="1.20.1720.10">
    <property type="entry name" value="Multidrug resistance protein D"/>
    <property type="match status" value="1"/>
</dbReference>
<keyword evidence="11" id="KW-1185">Reference proteome</keyword>
<feature type="transmembrane region" description="Helical" evidence="8">
    <location>
        <begin position="317"/>
        <end position="338"/>
    </location>
</feature>
<dbReference type="Proteomes" id="UP000198923">
    <property type="component" value="Unassembled WGS sequence"/>
</dbReference>
<protein>
    <submittedName>
        <fullName evidence="10">Drug resistance transporter, EmrB/QacA subfamily</fullName>
    </submittedName>
</protein>
<feature type="transmembrane region" description="Helical" evidence="8">
    <location>
        <begin position="496"/>
        <end position="515"/>
    </location>
</feature>
<evidence type="ECO:0000256" key="5">
    <source>
        <dbReference type="ARBA" id="ARBA00022989"/>
    </source>
</evidence>
<evidence type="ECO:0000256" key="7">
    <source>
        <dbReference type="SAM" id="MobiDB-lite"/>
    </source>
</evidence>
<sequence length="529" mass="54619">MAHAKTVATPPPDSGARRKGQGHPWLTLLAVALGVIMVMLDGTVVGIASPVIAKELGASLQDLQWVTSGYLLALAVFLITAGKLGDIFGHKRIFVIGIVGFTLTSLAIGLSGSIEWLIAFRIAQGLFGALLQPAALALLRAAFPAERLNMAIGIWGAAIGVSSAAGPIVGGVLVENVSWQSVFFINIPVGIIALAVALWIIKENKAATVSRIDWLGVVLLSVAMFCLVWAIIKAPEYGWGDTKTLAFLGATVVLGAAFVFWQSKAAEPLLPLGLFRNVSVSVGTVLMMLMAFGMMGAMFFLTFYFQGVHGLSPLDAGLRMMPMSAGMIVASPLAGFAISKLGPRVTIAAGMLVTALAMFLLSNLTIDTGYWATALPFALLAFGLSPVMVGATEIIVGNAPVELSGVASGMQQSAMQIGGTMGTAILGAMMAATVGNSLPTRFAEAGLPALPPEQAEMMQSAVSTGMVPPSAPGTPQTVVDAITNASHLAFMDGLEFAFIVSTGVAIVSALLALMVKAGRKSDGPTVHVG</sequence>
<feature type="transmembrane region" description="Helical" evidence="8">
    <location>
        <begin position="212"/>
        <end position="232"/>
    </location>
</feature>
<evidence type="ECO:0000256" key="3">
    <source>
        <dbReference type="ARBA" id="ARBA00022475"/>
    </source>
</evidence>
<feature type="transmembrane region" description="Helical" evidence="8">
    <location>
        <begin position="370"/>
        <end position="396"/>
    </location>
</feature>
<evidence type="ECO:0000256" key="6">
    <source>
        <dbReference type="ARBA" id="ARBA00023136"/>
    </source>
</evidence>
<dbReference type="CDD" id="cd17321">
    <property type="entry name" value="MFS_MMR_MDR_like"/>
    <property type="match status" value="1"/>
</dbReference>
<feature type="region of interest" description="Disordered" evidence="7">
    <location>
        <begin position="1"/>
        <end position="20"/>
    </location>
</feature>
<dbReference type="InterPro" id="IPR036259">
    <property type="entry name" value="MFS_trans_sf"/>
</dbReference>
<feature type="transmembrane region" description="Helical" evidence="8">
    <location>
        <begin position="282"/>
        <end position="305"/>
    </location>
</feature>
<evidence type="ECO:0000256" key="1">
    <source>
        <dbReference type="ARBA" id="ARBA00004651"/>
    </source>
</evidence>
<evidence type="ECO:0000313" key="11">
    <source>
        <dbReference type="Proteomes" id="UP000198923"/>
    </source>
</evidence>
<feature type="domain" description="Major facilitator superfamily (MFS) profile" evidence="9">
    <location>
        <begin position="27"/>
        <end position="520"/>
    </location>
</feature>
<dbReference type="InterPro" id="IPR011701">
    <property type="entry name" value="MFS"/>
</dbReference>
<proteinExistence type="predicted"/>
<organism evidence="10 11">
    <name type="scientific">Sinosporangium album</name>
    <dbReference type="NCBI Taxonomy" id="504805"/>
    <lineage>
        <taxon>Bacteria</taxon>
        <taxon>Bacillati</taxon>
        <taxon>Actinomycetota</taxon>
        <taxon>Actinomycetes</taxon>
        <taxon>Streptosporangiales</taxon>
        <taxon>Streptosporangiaceae</taxon>
        <taxon>Sinosporangium</taxon>
    </lineage>
</organism>
<dbReference type="NCBIfam" id="TIGR00711">
    <property type="entry name" value="efflux_EmrB"/>
    <property type="match status" value="1"/>
</dbReference>
<evidence type="ECO:0000256" key="4">
    <source>
        <dbReference type="ARBA" id="ARBA00022692"/>
    </source>
</evidence>
<keyword evidence="2" id="KW-0813">Transport</keyword>
<feature type="transmembrane region" description="Helical" evidence="8">
    <location>
        <begin position="151"/>
        <end position="173"/>
    </location>
</feature>
<feature type="transmembrane region" description="Helical" evidence="8">
    <location>
        <begin position="244"/>
        <end position="261"/>
    </location>
</feature>
<keyword evidence="3" id="KW-1003">Cell membrane</keyword>
<dbReference type="InterPro" id="IPR001958">
    <property type="entry name" value="Tet-R_TetA/multi-R_MdtG-like"/>
</dbReference>
<dbReference type="AlphaFoldDB" id="A0A1G7V6V3"/>
<dbReference type="STRING" id="504805.SAMN05421505_105128"/>
<feature type="transmembrane region" description="Helical" evidence="8">
    <location>
        <begin position="118"/>
        <end position="139"/>
    </location>
</feature>
<reference evidence="10 11" key="1">
    <citation type="submission" date="2016-10" db="EMBL/GenBank/DDBJ databases">
        <authorList>
            <person name="de Groot N.N."/>
        </authorList>
    </citation>
    <scope>NUCLEOTIDE SEQUENCE [LARGE SCALE GENOMIC DNA]</scope>
    <source>
        <strain evidence="10 11">CPCC 201354</strain>
    </source>
</reference>
<name>A0A1G7V6V3_9ACTN</name>
<dbReference type="OrthoDB" id="7375466at2"/>
<dbReference type="PANTHER" id="PTHR42718:SF42">
    <property type="entry name" value="EXPORT PROTEIN"/>
    <property type="match status" value="1"/>
</dbReference>
<evidence type="ECO:0000259" key="9">
    <source>
        <dbReference type="PROSITE" id="PS50850"/>
    </source>
</evidence>
<dbReference type="InterPro" id="IPR020846">
    <property type="entry name" value="MFS_dom"/>
</dbReference>
<dbReference type="GO" id="GO:0022857">
    <property type="term" value="F:transmembrane transporter activity"/>
    <property type="evidence" value="ECO:0007669"/>
    <property type="project" value="InterPro"/>
</dbReference>
<dbReference type="InterPro" id="IPR004638">
    <property type="entry name" value="EmrB-like"/>
</dbReference>
<dbReference type="PRINTS" id="PR01035">
    <property type="entry name" value="TCRTETA"/>
</dbReference>
<keyword evidence="6 8" id="KW-0472">Membrane</keyword>
<feature type="transmembrane region" description="Helical" evidence="8">
    <location>
        <begin position="417"/>
        <end position="438"/>
    </location>
</feature>
<keyword evidence="4 8" id="KW-0812">Transmembrane</keyword>
<dbReference type="GO" id="GO:0005886">
    <property type="term" value="C:plasma membrane"/>
    <property type="evidence" value="ECO:0007669"/>
    <property type="project" value="UniProtKB-SubCell"/>
</dbReference>
<dbReference type="RefSeq" id="WP_093169519.1">
    <property type="nucleotide sequence ID" value="NZ_FNCN01000005.1"/>
</dbReference>
<keyword evidence="5 8" id="KW-1133">Transmembrane helix</keyword>
<feature type="transmembrane region" description="Helical" evidence="8">
    <location>
        <begin position="25"/>
        <end position="51"/>
    </location>
</feature>
<feature type="transmembrane region" description="Helical" evidence="8">
    <location>
        <begin position="179"/>
        <end position="200"/>
    </location>
</feature>
<dbReference type="SUPFAM" id="SSF103473">
    <property type="entry name" value="MFS general substrate transporter"/>
    <property type="match status" value="1"/>
</dbReference>
<accession>A0A1G7V6V3</accession>
<evidence type="ECO:0000256" key="8">
    <source>
        <dbReference type="SAM" id="Phobius"/>
    </source>
</evidence>